<name>A0A9D4MRL2_DREPO</name>
<feature type="transmembrane region" description="Helical" evidence="1">
    <location>
        <begin position="55"/>
        <end position="76"/>
    </location>
</feature>
<comment type="caution">
    <text evidence="2">The sequence shown here is derived from an EMBL/GenBank/DDBJ whole genome shotgun (WGS) entry which is preliminary data.</text>
</comment>
<dbReference type="AlphaFoldDB" id="A0A9D4MRL2"/>
<reference evidence="2" key="1">
    <citation type="journal article" date="2019" name="bioRxiv">
        <title>The Genome of the Zebra Mussel, Dreissena polymorpha: A Resource for Invasive Species Research.</title>
        <authorList>
            <person name="McCartney M.A."/>
            <person name="Auch B."/>
            <person name="Kono T."/>
            <person name="Mallez S."/>
            <person name="Zhang Y."/>
            <person name="Obille A."/>
            <person name="Becker A."/>
            <person name="Abrahante J.E."/>
            <person name="Garbe J."/>
            <person name="Badalamenti J.P."/>
            <person name="Herman A."/>
            <person name="Mangelson H."/>
            <person name="Liachko I."/>
            <person name="Sullivan S."/>
            <person name="Sone E.D."/>
            <person name="Koren S."/>
            <person name="Silverstein K.A.T."/>
            <person name="Beckman K.B."/>
            <person name="Gohl D.M."/>
        </authorList>
    </citation>
    <scope>NUCLEOTIDE SEQUENCE</scope>
    <source>
        <strain evidence="2">Duluth1</strain>
        <tissue evidence="2">Whole animal</tissue>
    </source>
</reference>
<evidence type="ECO:0000313" key="2">
    <source>
        <dbReference type="EMBL" id="KAH3880436.1"/>
    </source>
</evidence>
<keyword evidence="1" id="KW-1133">Transmembrane helix</keyword>
<evidence type="ECO:0000313" key="3">
    <source>
        <dbReference type="Proteomes" id="UP000828390"/>
    </source>
</evidence>
<evidence type="ECO:0000256" key="1">
    <source>
        <dbReference type="SAM" id="Phobius"/>
    </source>
</evidence>
<proteinExistence type="predicted"/>
<dbReference type="Proteomes" id="UP000828390">
    <property type="component" value="Unassembled WGS sequence"/>
</dbReference>
<keyword evidence="1" id="KW-0812">Transmembrane</keyword>
<gene>
    <name evidence="2" type="ORF">DPMN_004350</name>
</gene>
<protein>
    <submittedName>
        <fullName evidence="2">Uncharacterized protein</fullName>
    </submittedName>
</protein>
<sequence length="88" mass="9794">MAVMVRTNSLVYVENAKQFSENPLFKALYFALCDFEGLEAPYLVGKLMELLVNNLISPAITAVPTAIMLPFVDWVAPKHLKKVTSSSF</sequence>
<organism evidence="2 3">
    <name type="scientific">Dreissena polymorpha</name>
    <name type="common">Zebra mussel</name>
    <name type="synonym">Mytilus polymorpha</name>
    <dbReference type="NCBI Taxonomy" id="45954"/>
    <lineage>
        <taxon>Eukaryota</taxon>
        <taxon>Metazoa</taxon>
        <taxon>Spiralia</taxon>
        <taxon>Lophotrochozoa</taxon>
        <taxon>Mollusca</taxon>
        <taxon>Bivalvia</taxon>
        <taxon>Autobranchia</taxon>
        <taxon>Heteroconchia</taxon>
        <taxon>Euheterodonta</taxon>
        <taxon>Imparidentia</taxon>
        <taxon>Neoheterodontei</taxon>
        <taxon>Myida</taxon>
        <taxon>Dreissenoidea</taxon>
        <taxon>Dreissenidae</taxon>
        <taxon>Dreissena</taxon>
    </lineage>
</organism>
<accession>A0A9D4MRL2</accession>
<keyword evidence="3" id="KW-1185">Reference proteome</keyword>
<dbReference type="EMBL" id="JAIWYP010000001">
    <property type="protein sequence ID" value="KAH3880436.1"/>
    <property type="molecule type" value="Genomic_DNA"/>
</dbReference>
<keyword evidence="1" id="KW-0472">Membrane</keyword>
<reference evidence="2" key="2">
    <citation type="submission" date="2020-11" db="EMBL/GenBank/DDBJ databases">
        <authorList>
            <person name="McCartney M.A."/>
            <person name="Auch B."/>
            <person name="Kono T."/>
            <person name="Mallez S."/>
            <person name="Becker A."/>
            <person name="Gohl D.M."/>
            <person name="Silverstein K.A.T."/>
            <person name="Koren S."/>
            <person name="Bechman K.B."/>
            <person name="Herman A."/>
            <person name="Abrahante J.E."/>
            <person name="Garbe J."/>
        </authorList>
    </citation>
    <scope>NUCLEOTIDE SEQUENCE</scope>
    <source>
        <strain evidence="2">Duluth1</strain>
        <tissue evidence="2">Whole animal</tissue>
    </source>
</reference>